<keyword evidence="4" id="KW-1185">Reference proteome</keyword>
<dbReference type="GO" id="GO:0000160">
    <property type="term" value="P:phosphorelay signal transduction system"/>
    <property type="evidence" value="ECO:0007669"/>
    <property type="project" value="InterPro"/>
</dbReference>
<proteinExistence type="predicted"/>
<dbReference type="Gene3D" id="3.40.50.2300">
    <property type="match status" value="1"/>
</dbReference>
<accession>A0AAF1JUR9</accession>
<evidence type="ECO:0000313" key="4">
    <source>
        <dbReference type="Proteomes" id="UP001196068"/>
    </source>
</evidence>
<evidence type="ECO:0000256" key="1">
    <source>
        <dbReference type="PROSITE-ProRule" id="PRU00169"/>
    </source>
</evidence>
<keyword evidence="1" id="KW-0597">Phosphoprotein</keyword>
<dbReference type="SMART" id="SM00448">
    <property type="entry name" value="REC"/>
    <property type="match status" value="1"/>
</dbReference>
<dbReference type="Pfam" id="PF00072">
    <property type="entry name" value="Response_reg"/>
    <property type="match status" value="1"/>
</dbReference>
<dbReference type="EMBL" id="JAAEDH010000002">
    <property type="protein sequence ID" value="MBR0653914.1"/>
    <property type="molecule type" value="Genomic_DNA"/>
</dbReference>
<evidence type="ECO:0000259" key="2">
    <source>
        <dbReference type="PROSITE" id="PS50110"/>
    </source>
</evidence>
<dbReference type="InterPro" id="IPR001789">
    <property type="entry name" value="Sig_transdc_resp-reg_receiver"/>
</dbReference>
<name>A0AAF1JUR9_9PROT</name>
<feature type="modified residue" description="4-aspartylphosphate" evidence="1">
    <location>
        <position position="63"/>
    </location>
</feature>
<dbReference type="AlphaFoldDB" id="A0AAF1JUR9"/>
<reference evidence="3" key="2">
    <citation type="journal article" date="2021" name="Syst. Appl. Microbiol.">
        <title>Roseomonas hellenica sp. nov., isolated from roots of wild-growing Alkanna tinctoria.</title>
        <authorList>
            <person name="Rat A."/>
            <person name="Naranjo H.D."/>
            <person name="Lebbe L."/>
            <person name="Cnockaert M."/>
            <person name="Krigas N."/>
            <person name="Grigoriadou K."/>
            <person name="Maloupa E."/>
            <person name="Willems A."/>
        </authorList>
    </citation>
    <scope>NUCLEOTIDE SEQUENCE</scope>
    <source>
        <strain evidence="3">LMG 28251</strain>
    </source>
</reference>
<sequence>MSGRVELAGLRILVVEDDFFIAMDMAELLRSHGAEVLGPIGRVDEAVAFVEEHHGGLDAVVLDMNLHGLKTYPVADALIEQGVPFVFTTGYSADAVDLAYREHPRCEKPVNTKALLHALTR</sequence>
<comment type="caution">
    <text evidence="3">The sequence shown here is derived from an EMBL/GenBank/DDBJ whole genome shotgun (WGS) entry which is preliminary data.</text>
</comment>
<protein>
    <submittedName>
        <fullName evidence="3">Response regulator</fullName>
    </submittedName>
</protein>
<evidence type="ECO:0000313" key="3">
    <source>
        <dbReference type="EMBL" id="MBR0653914.1"/>
    </source>
</evidence>
<dbReference type="Proteomes" id="UP001196068">
    <property type="component" value="Unassembled WGS sequence"/>
</dbReference>
<feature type="domain" description="Response regulatory" evidence="2">
    <location>
        <begin position="11"/>
        <end position="121"/>
    </location>
</feature>
<gene>
    <name evidence="3" type="ORF">GXW79_02360</name>
</gene>
<dbReference type="RefSeq" id="WP_211872622.1">
    <property type="nucleotide sequence ID" value="NZ_JAAEDH010000002.1"/>
</dbReference>
<dbReference type="InterPro" id="IPR011006">
    <property type="entry name" value="CheY-like_superfamily"/>
</dbReference>
<organism evidence="3 4">
    <name type="scientific">Plastoroseomonas arctica</name>
    <dbReference type="NCBI Taxonomy" id="1509237"/>
    <lineage>
        <taxon>Bacteria</taxon>
        <taxon>Pseudomonadati</taxon>
        <taxon>Pseudomonadota</taxon>
        <taxon>Alphaproteobacteria</taxon>
        <taxon>Acetobacterales</taxon>
        <taxon>Acetobacteraceae</taxon>
        <taxon>Plastoroseomonas</taxon>
    </lineage>
</organism>
<dbReference type="PROSITE" id="PS50110">
    <property type="entry name" value="RESPONSE_REGULATORY"/>
    <property type="match status" value="1"/>
</dbReference>
<dbReference type="SUPFAM" id="SSF52172">
    <property type="entry name" value="CheY-like"/>
    <property type="match status" value="1"/>
</dbReference>
<reference evidence="3" key="1">
    <citation type="submission" date="2020-01" db="EMBL/GenBank/DDBJ databases">
        <authorList>
            <person name="Rat A."/>
        </authorList>
    </citation>
    <scope>NUCLEOTIDE SEQUENCE</scope>
    <source>
        <strain evidence="3">LMG 28251</strain>
    </source>
</reference>